<reference evidence="3 4" key="1">
    <citation type="journal article" date="2020" name="mSystems">
        <title>Defining Genomic and Predicted Metabolic Features of the Acetobacterium Genus.</title>
        <authorList>
            <person name="Ross D.E."/>
            <person name="Marshall C.W."/>
            <person name="Gulliver D."/>
            <person name="May H.D."/>
            <person name="Norman R.S."/>
        </authorList>
    </citation>
    <scope>NUCLEOTIDE SEQUENCE [LARGE SCALE GENOMIC DNA]</scope>
    <source>
        <strain evidence="3 4">DSM 8238</strain>
    </source>
</reference>
<dbReference type="CDD" id="cd01949">
    <property type="entry name" value="GGDEF"/>
    <property type="match status" value="1"/>
</dbReference>
<dbReference type="InterPro" id="IPR043128">
    <property type="entry name" value="Rev_trsase/Diguanyl_cyclase"/>
</dbReference>
<dbReference type="SMART" id="SM01204">
    <property type="entry name" value="FIST_C"/>
    <property type="match status" value="1"/>
</dbReference>
<keyword evidence="4" id="KW-1185">Reference proteome</keyword>
<feature type="domain" description="GGDEF" evidence="2">
    <location>
        <begin position="483"/>
        <end position="610"/>
    </location>
</feature>
<gene>
    <name evidence="3" type="ORF">GH808_00260</name>
</gene>
<dbReference type="EMBL" id="WJBC01000001">
    <property type="protein sequence ID" value="MBC3802875.1"/>
    <property type="molecule type" value="Genomic_DNA"/>
</dbReference>
<organism evidence="3 4">
    <name type="scientific">Acetobacterium fimetarium</name>
    <dbReference type="NCBI Taxonomy" id="52691"/>
    <lineage>
        <taxon>Bacteria</taxon>
        <taxon>Bacillati</taxon>
        <taxon>Bacillota</taxon>
        <taxon>Clostridia</taxon>
        <taxon>Eubacteriales</taxon>
        <taxon>Eubacteriaceae</taxon>
        <taxon>Acetobacterium</taxon>
    </lineage>
</organism>
<dbReference type="Pfam" id="PF08495">
    <property type="entry name" value="FIST"/>
    <property type="match status" value="1"/>
</dbReference>
<dbReference type="InterPro" id="IPR029787">
    <property type="entry name" value="Nucleotide_cyclase"/>
</dbReference>
<proteinExistence type="predicted"/>
<dbReference type="PANTHER" id="PTHR45138:SF9">
    <property type="entry name" value="DIGUANYLATE CYCLASE DGCM-RELATED"/>
    <property type="match status" value="1"/>
</dbReference>
<dbReference type="SUPFAM" id="SSF55073">
    <property type="entry name" value="Nucleotide cyclase"/>
    <property type="match status" value="1"/>
</dbReference>
<protein>
    <submittedName>
        <fullName evidence="3">Diguanylate cyclase</fullName>
    </submittedName>
</protein>
<feature type="coiled-coil region" evidence="1">
    <location>
        <begin position="428"/>
        <end position="455"/>
    </location>
</feature>
<dbReference type="PANTHER" id="PTHR45138">
    <property type="entry name" value="REGULATORY COMPONENTS OF SENSORY TRANSDUCTION SYSTEM"/>
    <property type="match status" value="1"/>
</dbReference>
<dbReference type="InterPro" id="IPR013702">
    <property type="entry name" value="FIST_domain_N"/>
</dbReference>
<dbReference type="Pfam" id="PF00990">
    <property type="entry name" value="GGDEF"/>
    <property type="match status" value="1"/>
</dbReference>
<dbReference type="Proteomes" id="UP000603234">
    <property type="component" value="Unassembled WGS sequence"/>
</dbReference>
<dbReference type="SMART" id="SM00267">
    <property type="entry name" value="GGDEF"/>
    <property type="match status" value="1"/>
</dbReference>
<comment type="caution">
    <text evidence="3">The sequence shown here is derived from an EMBL/GenBank/DDBJ whole genome shotgun (WGS) entry which is preliminary data.</text>
</comment>
<sequence>MLRQCINNRRKGYRTSRTGIEVKPVVSKTIVLKTLEHLNDSVNSNEITSLTKKASSVLIQLYIPETNPEWAMAIESILREQFPEAVIVGGSSMGGIAHGEIDVDAAVVAITFFDQTQVKGLIVDGAEATPADLGNTLQATINKTCQDVAGVMLLATTSNMDVAEFLTGFSNSPNTYPVFGGGTGDVTSIDEPLVFLDNQCLTSGVVAVVFMGTQIRIEAHTYLGWQALSKEMVVTEKDGLWVKKIDDKPAFEVYQHYLGIENDENFFFNAIEFPFLIKRNGIEYAKSPSEVNAENAIKFFADIKEGEAFRIGYGNPRVMIEQARAIQNRIDNFNPESIFLFSCVCRRFLLHDDINLETKPFEKIAPTFGFYTFGEIYGCADSVHILNSTMVAISMKEGLKSRERIIRDVETSLLDKPDPLANKHSRSISRLVNFIQAVTEELEETNEEARRLAERDYLTQAYNRVKVNEFMENEMKRSHRYGRKFSILILDMDLFKKVNDVHGHNVGDAVLSQLVRIIDREIRDSDILSRWGGEEFLVVMPETVINGAIVMAERIRKAVEQADFPQVFNQTCSLGVTTFRLGEHIEETIDRADRALYEAKRKGRNCVVAS</sequence>
<dbReference type="NCBIfam" id="TIGR00254">
    <property type="entry name" value="GGDEF"/>
    <property type="match status" value="1"/>
</dbReference>
<evidence type="ECO:0000259" key="2">
    <source>
        <dbReference type="PROSITE" id="PS50887"/>
    </source>
</evidence>
<dbReference type="Pfam" id="PF10442">
    <property type="entry name" value="FIST_C"/>
    <property type="match status" value="1"/>
</dbReference>
<evidence type="ECO:0000256" key="1">
    <source>
        <dbReference type="SAM" id="Coils"/>
    </source>
</evidence>
<evidence type="ECO:0000313" key="4">
    <source>
        <dbReference type="Proteomes" id="UP000603234"/>
    </source>
</evidence>
<keyword evidence="1" id="KW-0175">Coiled coil</keyword>
<dbReference type="InterPro" id="IPR019494">
    <property type="entry name" value="FIST_C"/>
</dbReference>
<evidence type="ECO:0000313" key="3">
    <source>
        <dbReference type="EMBL" id="MBC3802875.1"/>
    </source>
</evidence>
<dbReference type="InterPro" id="IPR050469">
    <property type="entry name" value="Diguanylate_Cyclase"/>
</dbReference>
<dbReference type="PROSITE" id="PS50887">
    <property type="entry name" value="GGDEF"/>
    <property type="match status" value="1"/>
</dbReference>
<dbReference type="SMART" id="SM00897">
    <property type="entry name" value="FIST"/>
    <property type="match status" value="1"/>
</dbReference>
<accession>A0ABR6WQV2</accession>
<name>A0ABR6WQV2_9FIRM</name>
<dbReference type="InterPro" id="IPR000160">
    <property type="entry name" value="GGDEF_dom"/>
</dbReference>
<dbReference type="Gene3D" id="3.30.70.270">
    <property type="match status" value="1"/>
</dbReference>